<comment type="caution">
    <text evidence="1">The sequence shown here is derived from an EMBL/GenBank/DDBJ whole genome shotgun (WGS) entry which is preliminary data.</text>
</comment>
<keyword evidence="2" id="KW-1185">Reference proteome</keyword>
<gene>
    <name evidence="1" type="ORF">FNV43_RR24448</name>
</gene>
<evidence type="ECO:0008006" key="3">
    <source>
        <dbReference type="Google" id="ProtNLM"/>
    </source>
</evidence>
<dbReference type="Proteomes" id="UP000796880">
    <property type="component" value="Unassembled WGS sequence"/>
</dbReference>
<organism evidence="1 2">
    <name type="scientific">Rhamnella rubrinervis</name>
    <dbReference type="NCBI Taxonomy" id="2594499"/>
    <lineage>
        <taxon>Eukaryota</taxon>
        <taxon>Viridiplantae</taxon>
        <taxon>Streptophyta</taxon>
        <taxon>Embryophyta</taxon>
        <taxon>Tracheophyta</taxon>
        <taxon>Spermatophyta</taxon>
        <taxon>Magnoliopsida</taxon>
        <taxon>eudicotyledons</taxon>
        <taxon>Gunneridae</taxon>
        <taxon>Pentapetalae</taxon>
        <taxon>rosids</taxon>
        <taxon>fabids</taxon>
        <taxon>Rosales</taxon>
        <taxon>Rhamnaceae</taxon>
        <taxon>rhamnoid group</taxon>
        <taxon>Rhamneae</taxon>
        <taxon>Rhamnella</taxon>
    </lineage>
</organism>
<dbReference type="EMBL" id="VOIH02000011">
    <property type="protein sequence ID" value="KAF3433346.1"/>
    <property type="molecule type" value="Genomic_DNA"/>
</dbReference>
<reference evidence="1" key="1">
    <citation type="submission" date="2020-03" db="EMBL/GenBank/DDBJ databases">
        <title>A high-quality chromosome-level genome assembly of a woody plant with both climbing and erect habits, Rhamnella rubrinervis.</title>
        <authorList>
            <person name="Lu Z."/>
            <person name="Yang Y."/>
            <person name="Zhu X."/>
            <person name="Sun Y."/>
        </authorList>
    </citation>
    <scope>NUCLEOTIDE SEQUENCE</scope>
    <source>
        <strain evidence="1">BYM</strain>
        <tissue evidence="1">Leaf</tissue>
    </source>
</reference>
<dbReference type="InterPro" id="IPR015424">
    <property type="entry name" value="PyrdxlP-dep_Trfase"/>
</dbReference>
<dbReference type="PANTHER" id="PTHR14237:SF80">
    <property type="entry name" value="MOLYBDENUM COFACTOR SULFURASE"/>
    <property type="match status" value="1"/>
</dbReference>
<proteinExistence type="predicted"/>
<protein>
    <recommendedName>
        <fullName evidence="3">Molybdenum cofactor sulfurase</fullName>
    </recommendedName>
</protein>
<dbReference type="InterPro" id="IPR015421">
    <property type="entry name" value="PyrdxlP-dep_Trfase_major"/>
</dbReference>
<dbReference type="Gene3D" id="3.40.640.10">
    <property type="entry name" value="Type I PLP-dependent aspartate aminotransferase-like (Major domain)"/>
    <property type="match status" value="1"/>
</dbReference>
<sequence>MAMEFHHVLYLDANDEHNLFAFPSECNFSSLRFNLDMVKIKKEDSKRILEGSPFCNRKWMVLIDAAKGCTTELTDFVVISFYKMFGYPTGLGLLVARNDAAKLLKKTYFSRGTVPASIADIDFVQRRKTVEELFEDGTVDDSLEQ</sequence>
<accession>A0A8K0GQ88</accession>
<dbReference type="SUPFAM" id="SSF53383">
    <property type="entry name" value="PLP-dependent transferases"/>
    <property type="match status" value="1"/>
</dbReference>
<name>A0A8K0GQ88_9ROSA</name>
<dbReference type="AlphaFoldDB" id="A0A8K0GQ88"/>
<dbReference type="OrthoDB" id="10264306at2759"/>
<evidence type="ECO:0000313" key="1">
    <source>
        <dbReference type="EMBL" id="KAF3433346.1"/>
    </source>
</evidence>
<dbReference type="PANTHER" id="PTHR14237">
    <property type="entry name" value="MOLYBDOPTERIN COFACTOR SULFURASE MOSC"/>
    <property type="match status" value="1"/>
</dbReference>
<evidence type="ECO:0000313" key="2">
    <source>
        <dbReference type="Proteomes" id="UP000796880"/>
    </source>
</evidence>